<proteinExistence type="predicted"/>
<keyword evidence="2" id="KW-1185">Reference proteome</keyword>
<sequence length="1593" mass="179145">MKQAVTAEQIAQWFTLGAQFANVRITEEPKKDKTHPHGEEHEEESPGYRSPKKDGSEGGVARKRKSDLLTGAGVAPVPLASYEYPALPITKNRQELISLIESNSVVIIRGATGSGKTTQLPQFILDYYTEKSAPCSVVVTQPRKIGASSIARWVAQQRRCTLGSLVGYQVGLEKMATEHTRLIYMTTGVLLRKLVAAKSLIEFTHIFIDEVHERTEELDFLLLMVRKLLHSNSRFVKVILMSATINCAEFAEYFGTPIRNRINPAYVFEVEGAPYTVEEFYLDDLKSILPFRFANVRITEEPKKDKTHPHGEEHEEESPGYRSPKKDGSEGGVARKRKSDLLTGAGVAPVPLASYEYPALPITKNRQELISLIESNSVVIIRGATGSGKTTQLPQFILDYYTEKSAPCSVVVTQPRKIGASSIARWVAQQRRCTLGSLVGYQVGLEKMATEHTRLIYMTTGVLLRKLVAAKSLIEFTHIFIDEVHERTEELDFLLLMVRKLLHSNSRFVKVILMSATINCAEFAEYFGTPIRNRINPAYVFEVEGAPYTVEEFYLDDLKSILPFRVSDRLEQDGGTSLPERGSVLVFLPGLAEIQYMQEALAKLVRKRLQVYPLHSTVTLEEQNGVFLVPAPGYRKIILSTNIAESSVTVPDVKYVIDFCLVRHLVCDKETNYQSLRLTWASKTNCNQRRGRAGRVSKGFCYRLVTRSFWNSEIPEYTIPEMLRSPLANTLLNVKLLDMGDPRSLLSTALTPPNLDDIERTILQLKEMGALSVCSSSRKRFDGDLTFLGRVLAHLPVDLHFGKLVVLGHVFGCLEECIIISAALSLKSFFAMPSLQQLPGYRSKLSFAQGVPSDPIAFVHAFKAWYTSRAKGEFRRPKAWYTSRAKGEFRRPKDELEWGKENCIQIKRIREVAELFEDLKNRVAIAGAFYPNYFLQGTVDEELASKELSGNDPRTTVLVRNLPPFAFLYYKQLQSLFRQCGQVKSISFDYSRAYVEFYRSSLRGSGVLPEVSLSLLLAQQRLPLYLHVYPAEEVAIAGAFYPNYFLQGTVDEELASKELSGNDPRTTVLVRNLPPFAFLYYKQLQSLFRQCGQVKSISFDYSRAYVEFYRSSLRGSGVLPEVSLSLLLAQQRLPLYLHVYPAEEVETRAKGQSVSHLRYARVNVDFQNQCVSPVGVLSSSIEPEKLPSNRVFIVNITEVIEVGHFWGFQADEASLEKQRRLTAAINARELRPLPVSLYPNLLCLAPFSDTHTDPGNYYRAKILHVMGSNVEVFFVDFGNTSKVPCNSLRELPADLQALPFQAQEFSVACLAPSAQSVILGNHWSSRARNRFITLVHGRSLIVTLYSILHGVMRVHLHVSMETGDVSVADLLVQEGHARPAPESFESKQSHEVLMALYQDLKEGTFTPSSTSSSWKNRKEEEKRLIDSLLLSFSKSSHSAPKCKVPVHGPSSPHKERTCFTGALCGLGSNSDSHEAVLPEHDIEMAFDVKFDVDDIAEINALRGAMNRLVCEGPNGLLHLGPERISSLQDDARDRLLRLFCKTPPREDRTPVYYDKPKKWNQVDPSQQMEVVQKGDSRIKGVLFQLHPITLLNM</sequence>
<dbReference type="EMBL" id="CM040456">
    <property type="protein sequence ID" value="MCI4376906.1"/>
    <property type="molecule type" value="Genomic_DNA"/>
</dbReference>
<evidence type="ECO:0000313" key="1">
    <source>
        <dbReference type="EMBL" id="MCI4376906.1"/>
    </source>
</evidence>
<comment type="caution">
    <text evidence="1">The sequence shown here is derived from an EMBL/GenBank/DDBJ whole genome shotgun (WGS) entry which is preliminary data.</text>
</comment>
<reference evidence="1 2" key="1">
    <citation type="journal article" date="2022" name="bioRxiv">
        <title>An ancient truncated duplication of the anti-Mullerian hormone receptor type 2 gene is a potential conserved master sex determinant in the Pangasiidae catfish family.</title>
        <authorList>
            <person name="Wen M."/>
            <person name="Pan Q."/>
            <person name="Jouanno E."/>
            <person name="Montfort J."/>
            <person name="Zahm M."/>
            <person name="Cabau C."/>
            <person name="Klopp C."/>
            <person name="Iampietro C."/>
            <person name="Roques C."/>
            <person name="Bouchez O."/>
            <person name="Castinel A."/>
            <person name="Donnadieu C."/>
            <person name="Parrinello H."/>
            <person name="Poncet C."/>
            <person name="Belmonte E."/>
            <person name="Gautier V."/>
            <person name="Avarre J.-C."/>
            <person name="Dugue R."/>
            <person name="Gustiano R."/>
            <person name="Ha T.T.T."/>
            <person name="Campet M."/>
            <person name="Sriphairoj K."/>
            <person name="Ribolli J."/>
            <person name="de Almeida F.L."/>
            <person name="Desvignes T."/>
            <person name="Postlethwait J.H."/>
            <person name="Bucao C.F."/>
            <person name="Robinson-Rechavi M."/>
            <person name="Bobe J."/>
            <person name="Herpin A."/>
            <person name="Guiguen Y."/>
        </authorList>
    </citation>
    <scope>NUCLEOTIDE SEQUENCE [LARGE SCALE GENOMIC DNA]</scope>
    <source>
        <strain evidence="1">YG-Dec2019</strain>
    </source>
</reference>
<accession>A0ACC5WDF4</accession>
<protein>
    <submittedName>
        <fullName evidence="1">Uncharacterized protein</fullName>
    </submittedName>
</protein>
<gene>
    <name evidence="1" type="ORF">PGIGA_G00193820</name>
</gene>
<name>A0ACC5WDF4_PANGG</name>
<organism evidence="1 2">
    <name type="scientific">Pangasianodon gigas</name>
    <name type="common">Mekong giant catfish</name>
    <name type="synonym">Pangasius gigas</name>
    <dbReference type="NCBI Taxonomy" id="30993"/>
    <lineage>
        <taxon>Eukaryota</taxon>
        <taxon>Metazoa</taxon>
        <taxon>Chordata</taxon>
        <taxon>Craniata</taxon>
        <taxon>Vertebrata</taxon>
        <taxon>Euteleostomi</taxon>
        <taxon>Actinopterygii</taxon>
        <taxon>Neopterygii</taxon>
        <taxon>Teleostei</taxon>
        <taxon>Ostariophysi</taxon>
        <taxon>Siluriformes</taxon>
        <taxon>Pangasiidae</taxon>
        <taxon>Pangasianodon</taxon>
    </lineage>
</organism>
<evidence type="ECO:0000313" key="2">
    <source>
        <dbReference type="Proteomes" id="UP000829447"/>
    </source>
</evidence>
<dbReference type="Proteomes" id="UP000829447">
    <property type="component" value="Linkage Group LG3"/>
</dbReference>